<sequence>MRTHYHFNTPNKTHLHLSLKQNEKYQKAAIHRALSLKHSFLNPDPNPSYLVQTRCFRPIQKQNKWPLSVCLGWIISTTVLSPLMSDGETALFCASETSPSKPSRITSKCSFIKAYR</sequence>
<comment type="caution">
    <text evidence="1">The sequence shown here is derived from an EMBL/GenBank/DDBJ whole genome shotgun (WGS) entry which is preliminary data.</text>
</comment>
<protein>
    <submittedName>
        <fullName evidence="1">Uncharacterized protein</fullName>
    </submittedName>
</protein>
<keyword evidence="2" id="KW-1185">Reference proteome</keyword>
<dbReference type="AlphaFoldDB" id="A0AAV4MZ37"/>
<evidence type="ECO:0000313" key="1">
    <source>
        <dbReference type="EMBL" id="GIX76259.1"/>
    </source>
</evidence>
<accession>A0AAV4MZ37</accession>
<dbReference type="Proteomes" id="UP001054945">
    <property type="component" value="Unassembled WGS sequence"/>
</dbReference>
<organism evidence="1 2">
    <name type="scientific">Caerostris extrusa</name>
    <name type="common">Bark spider</name>
    <name type="synonym">Caerostris bankana</name>
    <dbReference type="NCBI Taxonomy" id="172846"/>
    <lineage>
        <taxon>Eukaryota</taxon>
        <taxon>Metazoa</taxon>
        <taxon>Ecdysozoa</taxon>
        <taxon>Arthropoda</taxon>
        <taxon>Chelicerata</taxon>
        <taxon>Arachnida</taxon>
        <taxon>Araneae</taxon>
        <taxon>Araneomorphae</taxon>
        <taxon>Entelegynae</taxon>
        <taxon>Araneoidea</taxon>
        <taxon>Araneidae</taxon>
        <taxon>Caerostris</taxon>
    </lineage>
</organism>
<evidence type="ECO:0000313" key="2">
    <source>
        <dbReference type="Proteomes" id="UP001054945"/>
    </source>
</evidence>
<proteinExistence type="predicted"/>
<gene>
    <name evidence="1" type="ORF">CEXT_641041</name>
</gene>
<dbReference type="EMBL" id="BPLR01002655">
    <property type="protein sequence ID" value="GIX76259.1"/>
    <property type="molecule type" value="Genomic_DNA"/>
</dbReference>
<name>A0AAV4MZ37_CAEEX</name>
<reference evidence="1 2" key="1">
    <citation type="submission" date="2021-06" db="EMBL/GenBank/DDBJ databases">
        <title>Caerostris extrusa draft genome.</title>
        <authorList>
            <person name="Kono N."/>
            <person name="Arakawa K."/>
        </authorList>
    </citation>
    <scope>NUCLEOTIDE SEQUENCE [LARGE SCALE GENOMIC DNA]</scope>
</reference>